<dbReference type="Pfam" id="PF01557">
    <property type="entry name" value="FAA_hydrolase"/>
    <property type="match status" value="1"/>
</dbReference>
<dbReference type="SUPFAM" id="SSF56529">
    <property type="entry name" value="FAH"/>
    <property type="match status" value="1"/>
</dbReference>
<dbReference type="RefSeq" id="WP_016193322.1">
    <property type="nucleotide sequence ID" value="NZ_AQPN01000001.1"/>
</dbReference>
<proteinExistence type="inferred from homology"/>
<accession>R9GYB3</accession>
<dbReference type="STRING" id="1150600.ADIARSV_0065"/>
<dbReference type="GO" id="GO:0018800">
    <property type="term" value="F:5-oxopent-3-ene-1,2,5-tricarboxylate decarboxylase activity"/>
    <property type="evidence" value="ECO:0007669"/>
    <property type="project" value="UniProtKB-EC"/>
</dbReference>
<keyword evidence="5" id="KW-1185">Reference proteome</keyword>
<dbReference type="InterPro" id="IPR036663">
    <property type="entry name" value="Fumarylacetoacetase_C_sf"/>
</dbReference>
<sequence length="287" mass="31521">MKLIRFGSAGQEKTGIVIDQLLYDTSSFGEDYNEVFFETDGIKRLSAFVASNKDNLPVIDPNVRLGSPFARPTKIVCIGLNYAKHAKETNAAIPREPIIFFKSTSALTGPNDNIVIPKDSIKTDWEVELAFVIGKKASYVKEEHALDYVAGYCLHNDVSEREFQLERGGTWDKGKGCDTFAPMGPWLATKDEIDDVDNLRLWLSVNGKIMQFGNTDDLIFGIPKLVSYLSQFMTLLPGDVISTGTPHGVGLGFTPPVFLKPGDVVELGIDGLGVSKQHVVAYQQETG</sequence>
<dbReference type="EMBL" id="AQPN01000001">
    <property type="protein sequence ID" value="EOR96802.1"/>
    <property type="molecule type" value="Genomic_DNA"/>
</dbReference>
<evidence type="ECO:0000313" key="5">
    <source>
        <dbReference type="Proteomes" id="UP000014174"/>
    </source>
</evidence>
<dbReference type="GO" id="GO:0019752">
    <property type="term" value="P:carboxylic acid metabolic process"/>
    <property type="evidence" value="ECO:0007669"/>
    <property type="project" value="UniProtKB-ARBA"/>
</dbReference>
<dbReference type="EC" id="4.1.1.68" evidence="4"/>
<dbReference type="OrthoDB" id="9805307at2"/>
<protein>
    <submittedName>
        <fullName evidence="4">5-oxopent-3-ene-1,2,5-tricarboxylate decarboxylase</fullName>
        <ecNumber evidence="4">4.1.1.68</ecNumber>
    </submittedName>
</protein>
<gene>
    <name evidence="4" type="ORF">ADIARSV_0065</name>
</gene>
<dbReference type="Gene3D" id="3.90.850.10">
    <property type="entry name" value="Fumarylacetoacetase-like, C-terminal domain"/>
    <property type="match status" value="1"/>
</dbReference>
<evidence type="ECO:0000259" key="3">
    <source>
        <dbReference type="Pfam" id="PF01557"/>
    </source>
</evidence>
<dbReference type="eggNOG" id="COG0179">
    <property type="taxonomic scope" value="Bacteria"/>
</dbReference>
<dbReference type="GO" id="GO:0046872">
    <property type="term" value="F:metal ion binding"/>
    <property type="evidence" value="ECO:0007669"/>
    <property type="project" value="UniProtKB-KW"/>
</dbReference>
<name>R9GYB3_9SPHI</name>
<keyword evidence="4" id="KW-0456">Lyase</keyword>
<feature type="domain" description="Fumarylacetoacetase-like C-terminal" evidence="3">
    <location>
        <begin position="74"/>
        <end position="280"/>
    </location>
</feature>
<dbReference type="FunFam" id="3.90.850.10:FF:000002">
    <property type="entry name" value="2-hydroxyhepta-2,4-diene-1,7-dioate isomerase"/>
    <property type="match status" value="1"/>
</dbReference>
<dbReference type="PATRIC" id="fig|1150600.3.peg.64"/>
<evidence type="ECO:0000256" key="1">
    <source>
        <dbReference type="ARBA" id="ARBA00010211"/>
    </source>
</evidence>
<comment type="caution">
    <text evidence="4">The sequence shown here is derived from an EMBL/GenBank/DDBJ whole genome shotgun (WGS) entry which is preliminary data.</text>
</comment>
<dbReference type="GO" id="GO:0016853">
    <property type="term" value="F:isomerase activity"/>
    <property type="evidence" value="ECO:0007669"/>
    <property type="project" value="UniProtKB-ARBA"/>
</dbReference>
<dbReference type="PANTHER" id="PTHR42796:SF4">
    <property type="entry name" value="FUMARYLACETOACETATE HYDROLASE DOMAIN-CONTAINING PROTEIN 2A"/>
    <property type="match status" value="1"/>
</dbReference>
<comment type="similarity">
    <text evidence="1">Belongs to the FAH family.</text>
</comment>
<dbReference type="PANTHER" id="PTHR42796">
    <property type="entry name" value="FUMARYLACETOACETATE HYDROLASE DOMAIN-CONTAINING PROTEIN 2A-RELATED"/>
    <property type="match status" value="1"/>
</dbReference>
<evidence type="ECO:0000313" key="4">
    <source>
        <dbReference type="EMBL" id="EOR96802.1"/>
    </source>
</evidence>
<dbReference type="InterPro" id="IPR011234">
    <property type="entry name" value="Fumarylacetoacetase-like_C"/>
</dbReference>
<dbReference type="InterPro" id="IPR051121">
    <property type="entry name" value="FAH"/>
</dbReference>
<keyword evidence="2" id="KW-0479">Metal-binding</keyword>
<evidence type="ECO:0000256" key="2">
    <source>
        <dbReference type="ARBA" id="ARBA00022723"/>
    </source>
</evidence>
<reference evidence="4 5" key="1">
    <citation type="journal article" date="2013" name="Genome Announc.">
        <title>Draft Genome Sequence of Arcticibacter svalbardensis Strain MN12-7T, a Member of the Family Sphingobacteriaceae Isolated from an Arctic Soil Sample.</title>
        <authorList>
            <person name="Shivaji S."/>
            <person name="Ara S."/>
            <person name="Prasad S."/>
            <person name="Manasa B.P."/>
            <person name="Begum Z."/>
            <person name="Singh A."/>
            <person name="Kumar Pinnaka A."/>
        </authorList>
    </citation>
    <scope>NUCLEOTIDE SEQUENCE [LARGE SCALE GENOMIC DNA]</scope>
    <source>
        <strain evidence="4 5">MN12-7</strain>
    </source>
</reference>
<organism evidence="4 5">
    <name type="scientific">Arcticibacter svalbardensis MN12-7</name>
    <dbReference type="NCBI Taxonomy" id="1150600"/>
    <lineage>
        <taxon>Bacteria</taxon>
        <taxon>Pseudomonadati</taxon>
        <taxon>Bacteroidota</taxon>
        <taxon>Sphingobacteriia</taxon>
        <taxon>Sphingobacteriales</taxon>
        <taxon>Sphingobacteriaceae</taxon>
        <taxon>Arcticibacter</taxon>
    </lineage>
</organism>
<dbReference type="AlphaFoldDB" id="R9GYB3"/>
<dbReference type="Proteomes" id="UP000014174">
    <property type="component" value="Unassembled WGS sequence"/>
</dbReference>